<reference evidence="1 2" key="1">
    <citation type="journal article" date="2013" name="Nat. Commun.">
        <title>The evolution and pathogenic mechanisms of the rice sheath blight pathogen.</title>
        <authorList>
            <person name="Zheng A."/>
            <person name="Lin R."/>
            <person name="Xu L."/>
            <person name="Qin P."/>
            <person name="Tang C."/>
            <person name="Ai P."/>
            <person name="Zhang D."/>
            <person name="Liu Y."/>
            <person name="Sun Z."/>
            <person name="Feng H."/>
            <person name="Wang Y."/>
            <person name="Chen Y."/>
            <person name="Liang X."/>
            <person name="Fu R."/>
            <person name="Li Q."/>
            <person name="Zhang J."/>
            <person name="Yu X."/>
            <person name="Xie Z."/>
            <person name="Ding L."/>
            <person name="Guan P."/>
            <person name="Tang J."/>
            <person name="Liang Y."/>
            <person name="Wang S."/>
            <person name="Deng Q."/>
            <person name="Li S."/>
            <person name="Zhu J."/>
            <person name="Wang L."/>
            <person name="Liu H."/>
            <person name="Li P."/>
        </authorList>
    </citation>
    <scope>NUCLEOTIDE SEQUENCE [LARGE SCALE GENOMIC DNA]</scope>
    <source>
        <strain evidence="2">AG-1 IA</strain>
    </source>
</reference>
<evidence type="ECO:0000313" key="2">
    <source>
        <dbReference type="Proteomes" id="UP000011668"/>
    </source>
</evidence>
<proteinExistence type="predicted"/>
<keyword evidence="2" id="KW-1185">Reference proteome</keyword>
<dbReference type="HOGENOM" id="CLU_3415268_0_0_1"/>
<dbReference type="AlphaFoldDB" id="L8WGX9"/>
<dbReference type="Proteomes" id="UP000011668">
    <property type="component" value="Unassembled WGS sequence"/>
</dbReference>
<name>L8WGX9_THACA</name>
<dbReference type="EMBL" id="AFRT01002809">
    <property type="protein sequence ID" value="ELU37185.1"/>
    <property type="molecule type" value="Genomic_DNA"/>
</dbReference>
<sequence length="27" mass="2919">MRSKATVHSMDIIAINSYVKAGVVTRA</sequence>
<organism evidence="1 2">
    <name type="scientific">Thanatephorus cucumeris (strain AG1-IA)</name>
    <name type="common">Rice sheath blight fungus</name>
    <name type="synonym">Rhizoctonia solani</name>
    <dbReference type="NCBI Taxonomy" id="983506"/>
    <lineage>
        <taxon>Eukaryota</taxon>
        <taxon>Fungi</taxon>
        <taxon>Dikarya</taxon>
        <taxon>Basidiomycota</taxon>
        <taxon>Agaricomycotina</taxon>
        <taxon>Agaricomycetes</taxon>
        <taxon>Cantharellales</taxon>
        <taxon>Ceratobasidiaceae</taxon>
        <taxon>Rhizoctonia</taxon>
        <taxon>Rhizoctonia solani AG-1</taxon>
    </lineage>
</organism>
<comment type="caution">
    <text evidence="1">The sequence shown here is derived from an EMBL/GenBank/DDBJ whole genome shotgun (WGS) entry which is preliminary data.</text>
</comment>
<accession>L8WGX9</accession>
<evidence type="ECO:0000313" key="1">
    <source>
        <dbReference type="EMBL" id="ELU37185.1"/>
    </source>
</evidence>
<gene>
    <name evidence="1" type="ORF">AG1IA_08778</name>
</gene>
<protein>
    <submittedName>
        <fullName evidence="1">Uncharacterized protein</fullName>
    </submittedName>
</protein>